<keyword evidence="4" id="KW-1003">Cell membrane</keyword>
<feature type="transmembrane region" description="Helical" evidence="9">
    <location>
        <begin position="325"/>
        <end position="343"/>
    </location>
</feature>
<reference evidence="10" key="1">
    <citation type="submission" date="2022-02" db="EMBL/GenBank/DDBJ databases">
        <title>Coral-associated bacteria.</title>
        <authorList>
            <person name="Tang K."/>
            <person name="Wang X."/>
        </authorList>
    </citation>
    <scope>NUCLEOTIDE SEQUENCE</scope>
    <source>
        <strain evidence="10">SCSIO 43006</strain>
    </source>
</reference>
<dbReference type="Proteomes" id="UP001055658">
    <property type="component" value="Chromosome"/>
</dbReference>
<feature type="transmembrane region" description="Helical" evidence="9">
    <location>
        <begin position="233"/>
        <end position="252"/>
    </location>
</feature>
<evidence type="ECO:0000313" key="11">
    <source>
        <dbReference type="Proteomes" id="UP001055658"/>
    </source>
</evidence>
<name>A0ABY4VH18_9GAMM</name>
<evidence type="ECO:0000256" key="4">
    <source>
        <dbReference type="ARBA" id="ARBA00022475"/>
    </source>
</evidence>
<organism evidence="10 11">
    <name type="scientific">Microbulbifer variabilis</name>
    <dbReference type="NCBI Taxonomy" id="266805"/>
    <lineage>
        <taxon>Bacteria</taxon>
        <taxon>Pseudomonadati</taxon>
        <taxon>Pseudomonadota</taxon>
        <taxon>Gammaproteobacteria</taxon>
        <taxon>Cellvibrionales</taxon>
        <taxon>Microbulbiferaceae</taxon>
        <taxon>Microbulbifer</taxon>
    </lineage>
</organism>
<evidence type="ECO:0000256" key="3">
    <source>
        <dbReference type="ARBA" id="ARBA00022448"/>
    </source>
</evidence>
<keyword evidence="3" id="KW-0813">Transport</keyword>
<evidence type="ECO:0000313" key="10">
    <source>
        <dbReference type="EMBL" id="USD23551.1"/>
    </source>
</evidence>
<evidence type="ECO:0000256" key="6">
    <source>
        <dbReference type="ARBA" id="ARBA00022989"/>
    </source>
</evidence>
<evidence type="ECO:0000256" key="5">
    <source>
        <dbReference type="ARBA" id="ARBA00022692"/>
    </source>
</evidence>
<protein>
    <submittedName>
        <fullName evidence="10">BCCT family transporter</fullName>
    </submittedName>
</protein>
<dbReference type="RefSeq" id="WP_252085896.1">
    <property type="nucleotide sequence ID" value="NZ_CP092418.1"/>
</dbReference>
<keyword evidence="5 9" id="KW-0812">Transmembrane</keyword>
<keyword evidence="11" id="KW-1185">Reference proteome</keyword>
<dbReference type="Pfam" id="PF02028">
    <property type="entry name" value="BCCT"/>
    <property type="match status" value="1"/>
</dbReference>
<evidence type="ECO:0000256" key="1">
    <source>
        <dbReference type="ARBA" id="ARBA00004651"/>
    </source>
</evidence>
<feature type="transmembrane region" description="Helical" evidence="9">
    <location>
        <begin position="192"/>
        <end position="213"/>
    </location>
</feature>
<dbReference type="EMBL" id="CP092418">
    <property type="protein sequence ID" value="USD23551.1"/>
    <property type="molecule type" value="Genomic_DNA"/>
</dbReference>
<feature type="transmembrane region" description="Helical" evidence="9">
    <location>
        <begin position="355"/>
        <end position="373"/>
    </location>
</feature>
<feature type="compositionally biased region" description="Polar residues" evidence="8">
    <location>
        <begin position="538"/>
        <end position="550"/>
    </location>
</feature>
<evidence type="ECO:0000256" key="8">
    <source>
        <dbReference type="SAM" id="MobiDB-lite"/>
    </source>
</evidence>
<sequence length="557" mass="61860">MSKGSRELIDKPTFFGAILLLLITTVPLILFPDLGSLWILAAKEFVTERFGILYLLLGIGSIIFMAYIAFSDIGRIKLGSKKESPEFSTISWVAMLLSCGIGASILYWSMVEWVYYYQQPPFQVEANTPEAARWAVAYGIFHWGPLAWSIYLIPALPIAYFYYVRRSRVLKFSQALVPVLGERRAKGATGKLIDISLVFGMLGGVATRLGIAAPLITQGFHELLGLPIRLETQIAVLILCALLFGYSAFVGLKRGIKTFSNFTMWLALLLLLFVLIAGPTLFILNNGLETLGRMLHSFLRMATWTESFSYFEQLSYFRFPQQWTVFYWAWWLVFAPSVGLFIAHISRGRTIKEMIIGSIFFGTLGCFLFYMVLGNYGVYLQFSGKLDLVQLLNNQGANATIFAILKTLPAGQWVVLVYTLIALVFTAITFDSISHILASVVQKEVDTEPLRWNRIFWAFALALLPIALMILGGFEALLAASIIAGIPLLLVALLLCLSIVKVARHDLGSHPTLIEKEIVLEKLSAKGPWSHEEGGEQDGTTLGSSENAKQGSAGERS</sequence>
<dbReference type="InterPro" id="IPR000060">
    <property type="entry name" value="BCCT_transptr"/>
</dbReference>
<evidence type="ECO:0000256" key="9">
    <source>
        <dbReference type="SAM" id="Phobius"/>
    </source>
</evidence>
<dbReference type="PANTHER" id="PTHR30047">
    <property type="entry name" value="HIGH-AFFINITY CHOLINE TRANSPORT PROTEIN-RELATED"/>
    <property type="match status" value="1"/>
</dbReference>
<accession>A0ABY4VH18</accession>
<feature type="transmembrane region" description="Helical" evidence="9">
    <location>
        <begin position="51"/>
        <end position="70"/>
    </location>
</feature>
<feature type="region of interest" description="Disordered" evidence="8">
    <location>
        <begin position="527"/>
        <end position="557"/>
    </location>
</feature>
<comment type="subcellular location">
    <subcellularLocation>
        <location evidence="1">Cell membrane</location>
        <topology evidence="1">Multi-pass membrane protein</topology>
    </subcellularLocation>
</comment>
<feature type="transmembrane region" description="Helical" evidence="9">
    <location>
        <begin position="12"/>
        <end position="31"/>
    </location>
</feature>
<keyword evidence="7 9" id="KW-0472">Membrane</keyword>
<feature type="transmembrane region" description="Helical" evidence="9">
    <location>
        <begin position="146"/>
        <end position="164"/>
    </location>
</feature>
<keyword evidence="6 9" id="KW-1133">Transmembrane helix</keyword>
<feature type="transmembrane region" description="Helical" evidence="9">
    <location>
        <begin position="264"/>
        <end position="284"/>
    </location>
</feature>
<dbReference type="NCBIfam" id="TIGR00842">
    <property type="entry name" value="bcct"/>
    <property type="match status" value="1"/>
</dbReference>
<feature type="transmembrane region" description="Helical" evidence="9">
    <location>
        <begin position="477"/>
        <end position="500"/>
    </location>
</feature>
<proteinExistence type="inferred from homology"/>
<evidence type="ECO:0000256" key="2">
    <source>
        <dbReference type="ARBA" id="ARBA00005658"/>
    </source>
</evidence>
<feature type="transmembrane region" description="Helical" evidence="9">
    <location>
        <begin position="452"/>
        <end position="471"/>
    </location>
</feature>
<evidence type="ECO:0000256" key="7">
    <source>
        <dbReference type="ARBA" id="ARBA00023136"/>
    </source>
</evidence>
<comment type="similarity">
    <text evidence="2">Belongs to the BCCT transporter (TC 2.A.15) family.</text>
</comment>
<gene>
    <name evidence="10" type="ORF">MJO52_10530</name>
</gene>
<feature type="transmembrane region" description="Helical" evidence="9">
    <location>
        <begin position="415"/>
        <end position="440"/>
    </location>
</feature>
<dbReference type="PANTHER" id="PTHR30047:SF7">
    <property type="entry name" value="HIGH-AFFINITY CHOLINE TRANSPORT PROTEIN"/>
    <property type="match status" value="1"/>
</dbReference>
<feature type="transmembrane region" description="Helical" evidence="9">
    <location>
        <begin position="90"/>
        <end position="110"/>
    </location>
</feature>